<accession>J3P1I2</accession>
<dbReference type="EnsemblFungi" id="EJT77467">
    <property type="protein sequence ID" value="EJT77467"/>
    <property type="gene ID" value="GGTG_07379"/>
</dbReference>
<dbReference type="AlphaFoldDB" id="J3P1I2"/>
<organism evidence="1">
    <name type="scientific">Gaeumannomyces tritici (strain R3-111a-1)</name>
    <name type="common">Wheat and barley take-all root rot fungus</name>
    <name type="synonym">Gaeumannomyces graminis var. tritici</name>
    <dbReference type="NCBI Taxonomy" id="644352"/>
    <lineage>
        <taxon>Eukaryota</taxon>
        <taxon>Fungi</taxon>
        <taxon>Dikarya</taxon>
        <taxon>Ascomycota</taxon>
        <taxon>Pezizomycotina</taxon>
        <taxon>Sordariomycetes</taxon>
        <taxon>Sordariomycetidae</taxon>
        <taxon>Magnaporthales</taxon>
        <taxon>Magnaporthaceae</taxon>
        <taxon>Gaeumannomyces</taxon>
    </lineage>
</organism>
<reference evidence="1" key="2">
    <citation type="submission" date="2010-07" db="EMBL/GenBank/DDBJ databases">
        <authorList>
            <consortium name="The Broad Institute Genome Sequencing Platform"/>
            <consortium name="Broad Institute Genome Sequencing Center for Infectious Disease"/>
            <person name="Ma L.-J."/>
            <person name="Dead R."/>
            <person name="Young S."/>
            <person name="Zeng Q."/>
            <person name="Koehrsen M."/>
            <person name="Alvarado L."/>
            <person name="Berlin A."/>
            <person name="Chapman S.B."/>
            <person name="Chen Z."/>
            <person name="Freedman E."/>
            <person name="Gellesch M."/>
            <person name="Goldberg J."/>
            <person name="Griggs A."/>
            <person name="Gujja S."/>
            <person name="Heilman E.R."/>
            <person name="Heiman D."/>
            <person name="Hepburn T."/>
            <person name="Howarth C."/>
            <person name="Jen D."/>
            <person name="Larson L."/>
            <person name="Mehta T."/>
            <person name="Neiman D."/>
            <person name="Pearson M."/>
            <person name="Roberts A."/>
            <person name="Saif S."/>
            <person name="Shea T."/>
            <person name="Shenoy N."/>
            <person name="Sisk P."/>
            <person name="Stolte C."/>
            <person name="Sykes S."/>
            <person name="Walk T."/>
            <person name="White J."/>
            <person name="Yandava C."/>
            <person name="Haas B."/>
            <person name="Nusbaum C."/>
            <person name="Birren B."/>
        </authorList>
    </citation>
    <scope>NUCLEOTIDE SEQUENCE</scope>
    <source>
        <strain evidence="1">R3-111a-1</strain>
    </source>
</reference>
<evidence type="ECO:0000313" key="3">
    <source>
        <dbReference type="Proteomes" id="UP000006039"/>
    </source>
</evidence>
<reference evidence="2" key="4">
    <citation type="journal article" date="2015" name="G3 (Bethesda)">
        <title>Genome sequences of three phytopathogenic species of the Magnaporthaceae family of fungi.</title>
        <authorList>
            <person name="Okagaki L.H."/>
            <person name="Nunes C.C."/>
            <person name="Sailsbery J."/>
            <person name="Clay B."/>
            <person name="Brown D."/>
            <person name="John T."/>
            <person name="Oh Y."/>
            <person name="Young N."/>
            <person name="Fitzgerald M."/>
            <person name="Haas B.J."/>
            <person name="Zeng Q."/>
            <person name="Young S."/>
            <person name="Adiconis X."/>
            <person name="Fan L."/>
            <person name="Levin J.Z."/>
            <person name="Mitchell T.K."/>
            <person name="Okubara P.A."/>
            <person name="Farman M.L."/>
            <person name="Kohn L.M."/>
            <person name="Birren B."/>
            <person name="Ma L.-J."/>
            <person name="Dean R.A."/>
        </authorList>
    </citation>
    <scope>NUCLEOTIDE SEQUENCE</scope>
    <source>
        <strain evidence="2">R3-111a-1</strain>
    </source>
</reference>
<dbReference type="HOGENOM" id="CLU_1959726_0_0_1"/>
<dbReference type="RefSeq" id="XP_009223467.1">
    <property type="nucleotide sequence ID" value="XM_009225203.1"/>
</dbReference>
<protein>
    <submittedName>
        <fullName evidence="1 2">Uncharacterized protein</fullName>
    </submittedName>
</protein>
<reference evidence="2" key="5">
    <citation type="submission" date="2018-04" db="UniProtKB">
        <authorList>
            <consortium name="EnsemblFungi"/>
        </authorList>
    </citation>
    <scope>IDENTIFICATION</scope>
    <source>
        <strain evidence="2">R3-111a-1</strain>
    </source>
</reference>
<evidence type="ECO:0000313" key="1">
    <source>
        <dbReference type="EMBL" id="EJT77467.1"/>
    </source>
</evidence>
<reference evidence="1" key="3">
    <citation type="submission" date="2010-09" db="EMBL/GenBank/DDBJ databases">
        <title>Annotation of Gaeumannomyces graminis var. tritici R3-111a-1.</title>
        <authorList>
            <consortium name="The Broad Institute Genome Sequencing Platform"/>
            <person name="Ma L.-J."/>
            <person name="Dead R."/>
            <person name="Young S.K."/>
            <person name="Zeng Q."/>
            <person name="Gargeya S."/>
            <person name="Fitzgerald M."/>
            <person name="Haas B."/>
            <person name="Abouelleil A."/>
            <person name="Alvarado L."/>
            <person name="Arachchi H.M."/>
            <person name="Berlin A."/>
            <person name="Brown A."/>
            <person name="Chapman S.B."/>
            <person name="Chen Z."/>
            <person name="Dunbar C."/>
            <person name="Freedman E."/>
            <person name="Gearin G."/>
            <person name="Gellesch M."/>
            <person name="Goldberg J."/>
            <person name="Griggs A."/>
            <person name="Gujja S."/>
            <person name="Heiman D."/>
            <person name="Howarth C."/>
            <person name="Larson L."/>
            <person name="Lui A."/>
            <person name="MacDonald P.J.P."/>
            <person name="Mehta T."/>
            <person name="Montmayeur A."/>
            <person name="Murphy C."/>
            <person name="Neiman D."/>
            <person name="Pearson M."/>
            <person name="Priest M."/>
            <person name="Roberts A."/>
            <person name="Saif S."/>
            <person name="Shea T."/>
            <person name="Shenoy N."/>
            <person name="Sisk P."/>
            <person name="Stolte C."/>
            <person name="Sykes S."/>
            <person name="Yandava C."/>
            <person name="Wortman J."/>
            <person name="Nusbaum C."/>
            <person name="Birren B."/>
        </authorList>
    </citation>
    <scope>NUCLEOTIDE SEQUENCE</scope>
    <source>
        <strain evidence="1">R3-111a-1</strain>
    </source>
</reference>
<gene>
    <name evidence="2" type="primary">20347837</name>
    <name evidence="1" type="ORF">GGTG_07379</name>
</gene>
<name>J3P1I2_GAET3</name>
<dbReference type="EMBL" id="GL385397">
    <property type="protein sequence ID" value="EJT77467.1"/>
    <property type="molecule type" value="Genomic_DNA"/>
</dbReference>
<sequence length="128" mass="14070">MSEPTAAGKPIKGPAHSMIPAAAFEPDPSVWQDCVPSTCMGPSPSRGLWRAAGSIPNQVVSPFGAGNQCNFKYSPNNLCVAERRLLTTWKLLASYARPRSCPRVLLALRSRWSAFWFDHGLRLVQVFL</sequence>
<evidence type="ECO:0000313" key="2">
    <source>
        <dbReference type="EnsemblFungi" id="EJT77467"/>
    </source>
</evidence>
<dbReference type="GeneID" id="20347837"/>
<keyword evidence="3" id="KW-1185">Reference proteome</keyword>
<dbReference type="Proteomes" id="UP000006039">
    <property type="component" value="Unassembled WGS sequence"/>
</dbReference>
<reference evidence="3" key="1">
    <citation type="submission" date="2010-07" db="EMBL/GenBank/DDBJ databases">
        <title>The genome sequence of Gaeumannomyces graminis var. tritici strain R3-111a-1.</title>
        <authorList>
            <consortium name="The Broad Institute Genome Sequencing Platform"/>
            <person name="Ma L.-J."/>
            <person name="Dead R."/>
            <person name="Young S."/>
            <person name="Zeng Q."/>
            <person name="Koehrsen M."/>
            <person name="Alvarado L."/>
            <person name="Berlin A."/>
            <person name="Chapman S.B."/>
            <person name="Chen Z."/>
            <person name="Freedman E."/>
            <person name="Gellesch M."/>
            <person name="Goldberg J."/>
            <person name="Griggs A."/>
            <person name="Gujja S."/>
            <person name="Heilman E.R."/>
            <person name="Heiman D."/>
            <person name="Hepburn T."/>
            <person name="Howarth C."/>
            <person name="Jen D."/>
            <person name="Larson L."/>
            <person name="Mehta T."/>
            <person name="Neiman D."/>
            <person name="Pearson M."/>
            <person name="Roberts A."/>
            <person name="Saif S."/>
            <person name="Shea T."/>
            <person name="Shenoy N."/>
            <person name="Sisk P."/>
            <person name="Stolte C."/>
            <person name="Sykes S."/>
            <person name="Walk T."/>
            <person name="White J."/>
            <person name="Yandava C."/>
            <person name="Haas B."/>
            <person name="Nusbaum C."/>
            <person name="Birren B."/>
        </authorList>
    </citation>
    <scope>NUCLEOTIDE SEQUENCE [LARGE SCALE GENOMIC DNA]</scope>
    <source>
        <strain evidence="3">R3-111a-1</strain>
    </source>
</reference>
<proteinExistence type="predicted"/>
<dbReference type="VEuPathDB" id="FungiDB:GGTG_07379"/>